<gene>
    <name evidence="3" type="ORF">BW247_02130</name>
</gene>
<dbReference type="AlphaFoldDB" id="A0A1P8UKX3"/>
<sequence>MHLLPYMADANDPLLWYHGHAVSRGQFLHQAQALARALPEHARALNLSHDRYLFMLGFAALLLRGQTVLLPPSQAPQVIDEIADEYAAYCLLSDPKPDVRCALRHHVQIAPGTHAAEPGAPIDPRTEVVLFTSGTSGTAQANRKTWARLTAGIRLGMRHFGLDRTGHQLVATVPPQHMFGLEFSILYPLLGPCVVHSGRPFYPADIRAALAELDAARVLLTTPLHLRACTEAGLDWPPLAFVICSTAPLGGELAERAEIALGCPVYEIYGSTETGAVASRRPAAERLWTPLDGIRTDLGKHGLLRIDGPHLNAPQLMGDYAKVQPNGRFELRGRKRELINIAGKRTTLGDLNQRLLAIDGVEDGAFFVSEPGSRLAAAVVAPQLGTAQILQALGRGIDPAFLPRPLLKVDALPRNATGKLPRRALLDLLVRHKRR</sequence>
<dbReference type="InterPro" id="IPR000873">
    <property type="entry name" value="AMP-dep_synth/lig_dom"/>
</dbReference>
<dbReference type="EMBL" id="CP019434">
    <property type="protein sequence ID" value="APZ44491.1"/>
    <property type="molecule type" value="Genomic_DNA"/>
</dbReference>
<keyword evidence="1" id="KW-0436">Ligase</keyword>
<evidence type="ECO:0000313" key="3">
    <source>
        <dbReference type="EMBL" id="APZ44491.1"/>
    </source>
</evidence>
<dbReference type="SUPFAM" id="SSF56801">
    <property type="entry name" value="Acetyl-CoA synthetase-like"/>
    <property type="match status" value="1"/>
</dbReference>
<dbReference type="GO" id="GO:0016874">
    <property type="term" value="F:ligase activity"/>
    <property type="evidence" value="ECO:0007669"/>
    <property type="project" value="UniProtKB-KW"/>
</dbReference>
<dbReference type="InterPro" id="IPR050237">
    <property type="entry name" value="ATP-dep_AMP-bd_enzyme"/>
</dbReference>
<feature type="domain" description="AMP-dependent synthetase/ligase" evidence="2">
    <location>
        <begin position="116"/>
        <end position="280"/>
    </location>
</feature>
<reference evidence="3 4" key="1">
    <citation type="submission" date="2017-01" db="EMBL/GenBank/DDBJ databases">
        <title>Draft sequence of Acidihalobacter ferrooxidans strain DSM 14175 (strain V8).</title>
        <authorList>
            <person name="Khaleque H.N."/>
            <person name="Ramsay J.P."/>
            <person name="Murphy R.J.T."/>
            <person name="Kaksonen A.H."/>
            <person name="Boxall N.J."/>
            <person name="Watkin E.L.J."/>
        </authorList>
    </citation>
    <scope>NUCLEOTIDE SEQUENCE [LARGE SCALE GENOMIC DNA]</scope>
    <source>
        <strain evidence="3 4">V8</strain>
    </source>
</reference>
<dbReference type="Proteomes" id="UP000243807">
    <property type="component" value="Chromosome"/>
</dbReference>
<proteinExistence type="predicted"/>
<evidence type="ECO:0000256" key="1">
    <source>
        <dbReference type="ARBA" id="ARBA00022598"/>
    </source>
</evidence>
<keyword evidence="4" id="KW-1185">Reference proteome</keyword>
<dbReference type="KEGG" id="afy:BW247_02130"/>
<dbReference type="InterPro" id="IPR045851">
    <property type="entry name" value="AMP-bd_C_sf"/>
</dbReference>
<dbReference type="STRING" id="1765967.BW247_02130"/>
<dbReference type="PANTHER" id="PTHR43767">
    <property type="entry name" value="LONG-CHAIN-FATTY-ACID--COA LIGASE"/>
    <property type="match status" value="1"/>
</dbReference>
<organism evidence="3 4">
    <name type="scientific">Acidihalobacter ferrooxydans</name>
    <dbReference type="NCBI Taxonomy" id="1765967"/>
    <lineage>
        <taxon>Bacteria</taxon>
        <taxon>Pseudomonadati</taxon>
        <taxon>Pseudomonadota</taxon>
        <taxon>Gammaproteobacteria</taxon>
        <taxon>Chromatiales</taxon>
        <taxon>Ectothiorhodospiraceae</taxon>
        <taxon>Acidihalobacter</taxon>
    </lineage>
</organism>
<accession>A0A1P8UKX3</accession>
<dbReference type="Gene3D" id="3.30.300.30">
    <property type="match status" value="1"/>
</dbReference>
<evidence type="ECO:0000313" key="4">
    <source>
        <dbReference type="Proteomes" id="UP000243807"/>
    </source>
</evidence>
<dbReference type="PANTHER" id="PTHR43767:SF8">
    <property type="entry name" value="LONG-CHAIN-FATTY-ACID--COA LIGASE"/>
    <property type="match status" value="1"/>
</dbReference>
<name>A0A1P8UKX3_9GAMM</name>
<dbReference type="Gene3D" id="3.40.50.12780">
    <property type="entry name" value="N-terminal domain of ligase-like"/>
    <property type="match status" value="1"/>
</dbReference>
<dbReference type="Pfam" id="PF00501">
    <property type="entry name" value="AMP-binding"/>
    <property type="match status" value="1"/>
</dbReference>
<dbReference type="InterPro" id="IPR042099">
    <property type="entry name" value="ANL_N_sf"/>
</dbReference>
<protein>
    <recommendedName>
        <fullName evidence="2">AMP-dependent synthetase/ligase domain-containing protein</fullName>
    </recommendedName>
</protein>
<evidence type="ECO:0000259" key="2">
    <source>
        <dbReference type="Pfam" id="PF00501"/>
    </source>
</evidence>